<reference evidence="1 2" key="1">
    <citation type="journal article" date="2014" name="BMC Genomics">
        <title>Genome and secretome analysis of the hemibiotrophic fungal pathogen, Moniliophthora roreri, which causes frosty pod rot disease of cacao: mechanisms of the biotrophic and necrotrophic phases.</title>
        <authorList>
            <person name="Meinhardt L.W."/>
            <person name="Costa G.G.L."/>
            <person name="Thomazella D.P.T."/>
            <person name="Teixeira P.J.P.L."/>
            <person name="Carazzolle M.F."/>
            <person name="Schuster S.C."/>
            <person name="Carlson J.E."/>
            <person name="Guiltinan M.J."/>
            <person name="Mieczkowski P."/>
            <person name="Farmer A."/>
            <person name="Ramaraj T."/>
            <person name="Crozier J."/>
            <person name="Davis R.E."/>
            <person name="Shao J."/>
            <person name="Melnick R.L."/>
            <person name="Pereira G.A.G."/>
            <person name="Bailey B.A."/>
        </authorList>
    </citation>
    <scope>NUCLEOTIDE SEQUENCE [LARGE SCALE GENOMIC DNA]</scope>
    <source>
        <strain evidence="1 2">MCA 2997</strain>
    </source>
</reference>
<organism evidence="1 2">
    <name type="scientific">Moniliophthora roreri (strain MCA 2997)</name>
    <name type="common">Cocoa frosty pod rot fungus</name>
    <name type="synonym">Crinipellis roreri</name>
    <dbReference type="NCBI Taxonomy" id="1381753"/>
    <lineage>
        <taxon>Eukaryota</taxon>
        <taxon>Fungi</taxon>
        <taxon>Dikarya</taxon>
        <taxon>Basidiomycota</taxon>
        <taxon>Agaricomycotina</taxon>
        <taxon>Agaricomycetes</taxon>
        <taxon>Agaricomycetidae</taxon>
        <taxon>Agaricales</taxon>
        <taxon>Marasmiineae</taxon>
        <taxon>Marasmiaceae</taxon>
        <taxon>Moniliophthora</taxon>
    </lineage>
</organism>
<dbReference type="Proteomes" id="UP000017559">
    <property type="component" value="Unassembled WGS sequence"/>
</dbReference>
<name>V2WZR4_MONRO</name>
<accession>V2WZR4</accession>
<sequence length="136" mass="15478">MFGQSRNKTTNSLPELESLFPLRESYTREPPPIPEEMKDKICVWGFELTEATLGSHPLGSMEEFQRCKSILQSCREISIGPPKAQLALGRRYVLGLAQYSPYRTAGVPDAIPSAEKIEHSKKKIHLEGEPKWVYRF</sequence>
<keyword evidence="2" id="KW-1185">Reference proteome</keyword>
<protein>
    <submittedName>
        <fullName evidence="1">Uncharacterized protein</fullName>
    </submittedName>
</protein>
<proteinExistence type="predicted"/>
<dbReference type="AlphaFoldDB" id="V2WZR4"/>
<evidence type="ECO:0000313" key="2">
    <source>
        <dbReference type="Proteomes" id="UP000017559"/>
    </source>
</evidence>
<comment type="caution">
    <text evidence="1">The sequence shown here is derived from an EMBL/GenBank/DDBJ whole genome shotgun (WGS) entry which is preliminary data.</text>
</comment>
<dbReference type="HOGENOM" id="CLU_1875972_0_0_1"/>
<dbReference type="KEGG" id="mrr:Moror_9953"/>
<dbReference type="OrthoDB" id="3088558at2759"/>
<dbReference type="EMBL" id="AWSO01001041">
    <property type="protein sequence ID" value="ESK85650.1"/>
    <property type="molecule type" value="Genomic_DNA"/>
</dbReference>
<gene>
    <name evidence="1" type="ORF">Moror_9953</name>
</gene>
<evidence type="ECO:0000313" key="1">
    <source>
        <dbReference type="EMBL" id="ESK85650.1"/>
    </source>
</evidence>